<feature type="compositionally biased region" description="Low complexity" evidence="1">
    <location>
        <begin position="1"/>
        <end position="16"/>
    </location>
</feature>
<organism evidence="2 3">
    <name type="scientific">Pedococcus ginsenosidimutans</name>
    <dbReference type="NCBI Taxonomy" id="490570"/>
    <lineage>
        <taxon>Bacteria</taxon>
        <taxon>Bacillati</taxon>
        <taxon>Actinomycetota</taxon>
        <taxon>Actinomycetes</taxon>
        <taxon>Micrococcales</taxon>
        <taxon>Intrasporangiaceae</taxon>
        <taxon>Pedococcus</taxon>
    </lineage>
</organism>
<reference evidence="3" key="1">
    <citation type="journal article" date="2019" name="Int. J. Syst. Evol. Microbiol.">
        <title>The Global Catalogue of Microorganisms (GCM) 10K type strain sequencing project: providing services to taxonomists for standard genome sequencing and annotation.</title>
        <authorList>
            <consortium name="The Broad Institute Genomics Platform"/>
            <consortium name="The Broad Institute Genome Sequencing Center for Infectious Disease"/>
            <person name="Wu L."/>
            <person name="Ma J."/>
        </authorList>
    </citation>
    <scope>NUCLEOTIDE SEQUENCE [LARGE SCALE GENOMIC DNA]</scope>
    <source>
        <strain evidence="3">JCM 18961</strain>
    </source>
</reference>
<dbReference type="EMBL" id="BAABLO010000003">
    <property type="protein sequence ID" value="GAA4715096.1"/>
    <property type="molecule type" value="Genomic_DNA"/>
</dbReference>
<sequence length="78" mass="7729">MGLGSDGSVDSGVADGVDGGALGAAGGPTEVEDRGSFSHGVCRVCGWLGPGRRARRTSHRDAADHAGNCPGAPQRTDP</sequence>
<proteinExistence type="predicted"/>
<keyword evidence="3" id="KW-1185">Reference proteome</keyword>
<name>A0ABP8XX51_9MICO</name>
<accession>A0ABP8XX51</accession>
<evidence type="ECO:0000256" key="1">
    <source>
        <dbReference type="SAM" id="MobiDB-lite"/>
    </source>
</evidence>
<gene>
    <name evidence="2" type="ORF">GCM10025782_09500</name>
</gene>
<comment type="caution">
    <text evidence="2">The sequence shown here is derived from an EMBL/GenBank/DDBJ whole genome shotgun (WGS) entry which is preliminary data.</text>
</comment>
<feature type="region of interest" description="Disordered" evidence="1">
    <location>
        <begin position="48"/>
        <end position="78"/>
    </location>
</feature>
<evidence type="ECO:0000313" key="2">
    <source>
        <dbReference type="EMBL" id="GAA4715096.1"/>
    </source>
</evidence>
<feature type="compositionally biased region" description="Gly residues" evidence="1">
    <location>
        <begin position="17"/>
        <end position="26"/>
    </location>
</feature>
<dbReference type="RefSeq" id="WP_345501526.1">
    <property type="nucleotide sequence ID" value="NZ_BAABLO010000003.1"/>
</dbReference>
<dbReference type="Proteomes" id="UP001500556">
    <property type="component" value="Unassembled WGS sequence"/>
</dbReference>
<protein>
    <submittedName>
        <fullName evidence="2">Uncharacterized protein</fullName>
    </submittedName>
</protein>
<evidence type="ECO:0000313" key="3">
    <source>
        <dbReference type="Proteomes" id="UP001500556"/>
    </source>
</evidence>
<feature type="region of interest" description="Disordered" evidence="1">
    <location>
        <begin position="1"/>
        <end position="36"/>
    </location>
</feature>